<comment type="caution">
    <text evidence="3">The sequence shown here is derived from an EMBL/GenBank/DDBJ whole genome shotgun (WGS) entry which is preliminary data.</text>
</comment>
<dbReference type="AlphaFoldDB" id="A0A438IEN4"/>
<dbReference type="InterPro" id="IPR051504">
    <property type="entry name" value="Plant_metabolite_acyltrans"/>
</dbReference>
<dbReference type="Proteomes" id="UP000288805">
    <property type="component" value="Unassembled WGS sequence"/>
</dbReference>
<reference evidence="3 4" key="1">
    <citation type="journal article" date="2018" name="PLoS Genet.">
        <title>Population sequencing reveals clonal diversity and ancestral inbreeding in the grapevine cultivar Chardonnay.</title>
        <authorList>
            <person name="Roach M.J."/>
            <person name="Johnson D.L."/>
            <person name="Bohlmann J."/>
            <person name="van Vuuren H.J."/>
            <person name="Jones S.J."/>
            <person name="Pretorius I.S."/>
            <person name="Schmidt S.A."/>
            <person name="Borneman A.R."/>
        </authorList>
    </citation>
    <scope>NUCLEOTIDE SEQUENCE [LARGE SCALE GENOMIC DNA]</scope>
    <source>
        <strain evidence="4">cv. Chardonnay</strain>
        <tissue evidence="3">Leaf</tissue>
    </source>
</reference>
<evidence type="ECO:0000313" key="3">
    <source>
        <dbReference type="EMBL" id="RVW95215.1"/>
    </source>
</evidence>
<dbReference type="Gene3D" id="3.30.559.10">
    <property type="entry name" value="Chloramphenicol acetyltransferase-like domain"/>
    <property type="match status" value="1"/>
</dbReference>
<dbReference type="GO" id="GO:0016747">
    <property type="term" value="F:acyltransferase activity, transferring groups other than amino-acyl groups"/>
    <property type="evidence" value="ECO:0007669"/>
    <property type="project" value="UniProtKB-ARBA"/>
</dbReference>
<protein>
    <submittedName>
        <fullName evidence="3">Malonyl-coenzyme A:anthocyanin 3-O-glucoside-6''-O-malonyltransferase</fullName>
    </submittedName>
</protein>
<accession>A0A438IEN4</accession>
<proteinExistence type="predicted"/>
<dbReference type="Pfam" id="PF02458">
    <property type="entry name" value="Transferase"/>
    <property type="match status" value="1"/>
</dbReference>
<keyword evidence="1 3" id="KW-0808">Transferase</keyword>
<gene>
    <name evidence="3" type="primary">3MAT_10</name>
    <name evidence="3" type="ORF">CK203_025512</name>
</gene>
<evidence type="ECO:0000256" key="2">
    <source>
        <dbReference type="ARBA" id="ARBA00023315"/>
    </source>
</evidence>
<organism evidence="3 4">
    <name type="scientific">Vitis vinifera</name>
    <name type="common">Grape</name>
    <dbReference type="NCBI Taxonomy" id="29760"/>
    <lineage>
        <taxon>Eukaryota</taxon>
        <taxon>Viridiplantae</taxon>
        <taxon>Streptophyta</taxon>
        <taxon>Embryophyta</taxon>
        <taxon>Tracheophyta</taxon>
        <taxon>Spermatophyta</taxon>
        <taxon>Magnoliopsida</taxon>
        <taxon>eudicotyledons</taxon>
        <taxon>Gunneridae</taxon>
        <taxon>Pentapetalae</taxon>
        <taxon>rosids</taxon>
        <taxon>Vitales</taxon>
        <taxon>Vitaceae</taxon>
        <taxon>Viteae</taxon>
        <taxon>Vitis</taxon>
    </lineage>
</organism>
<keyword evidence="2" id="KW-0012">Acyltransferase</keyword>
<sequence length="172" mass="19436">MRVKSFHSICECLARLVIPNKIPKCPLTRLPNSSSDYLTLKTKILLRDRVTYAYTWACIVKAQVWSGEEGSENELEHFGFVVDCRARLNPPLPENYFGEAIREKLGSKEGVLKGLEKLSSNFEPPNLERLVGVAGSPSISPPPSTVDEKSLPLTFFDMLWLHFPSYSRPRLL</sequence>
<dbReference type="EMBL" id="QGNW01000116">
    <property type="protein sequence ID" value="RVW95215.1"/>
    <property type="molecule type" value="Genomic_DNA"/>
</dbReference>
<name>A0A438IEN4_VITVI</name>
<evidence type="ECO:0000313" key="4">
    <source>
        <dbReference type="Proteomes" id="UP000288805"/>
    </source>
</evidence>
<dbReference type="PANTHER" id="PTHR31625">
    <property type="match status" value="1"/>
</dbReference>
<dbReference type="InterPro" id="IPR023213">
    <property type="entry name" value="CAT-like_dom_sf"/>
</dbReference>
<evidence type="ECO:0000256" key="1">
    <source>
        <dbReference type="ARBA" id="ARBA00022679"/>
    </source>
</evidence>